<dbReference type="Gene3D" id="3.60.40.10">
    <property type="entry name" value="PPM-type phosphatase domain"/>
    <property type="match status" value="1"/>
</dbReference>
<evidence type="ECO:0000313" key="2">
    <source>
        <dbReference type="EMBL" id="GIF94329.1"/>
    </source>
</evidence>
<dbReference type="Pfam" id="PF13672">
    <property type="entry name" value="PP2C_2"/>
    <property type="match status" value="1"/>
</dbReference>
<sequence length="240" mass="25275">MTLSLHAVARTDAGLVRENNEDSAFAGRRFVAVADGVGGSPSGEVASRIVIETLAPLEQDGARHGADVLLAELAVANRRIREAIEAEPAIDGMGTTLTAVLLGPDNATLLHVGDSRAYLVRGGRLRQLTVDDTLVQAMVERGLLAPEEVRHHPHRSIITQAVQGREFTPTVTTLTLEIGDRLLLCSDGLSDIVTDEALAEVLGGYTDAEAIADRLIKLALAAGAPDNVTVVVADVTAYAF</sequence>
<protein>
    <recommendedName>
        <fullName evidence="1">PPM-type phosphatase domain-containing protein</fullName>
    </recommendedName>
</protein>
<gene>
    <name evidence="2" type="ORF">Cch02nite_77730</name>
</gene>
<keyword evidence="3" id="KW-1185">Reference proteome</keyword>
<dbReference type="SUPFAM" id="SSF81606">
    <property type="entry name" value="PP2C-like"/>
    <property type="match status" value="1"/>
</dbReference>
<dbReference type="PANTHER" id="PTHR47992">
    <property type="entry name" value="PROTEIN PHOSPHATASE"/>
    <property type="match status" value="1"/>
</dbReference>
<dbReference type="SMART" id="SM00332">
    <property type="entry name" value="PP2Cc"/>
    <property type="match status" value="1"/>
</dbReference>
<dbReference type="RefSeq" id="WP_191844437.1">
    <property type="nucleotide sequence ID" value="NZ_BAAALB010000059.1"/>
</dbReference>
<dbReference type="Proteomes" id="UP000619293">
    <property type="component" value="Unassembled WGS sequence"/>
</dbReference>
<dbReference type="GO" id="GO:0004722">
    <property type="term" value="F:protein serine/threonine phosphatase activity"/>
    <property type="evidence" value="ECO:0007669"/>
    <property type="project" value="InterPro"/>
</dbReference>
<proteinExistence type="predicted"/>
<dbReference type="CDD" id="cd00143">
    <property type="entry name" value="PP2Cc"/>
    <property type="match status" value="1"/>
</dbReference>
<evidence type="ECO:0000259" key="1">
    <source>
        <dbReference type="PROSITE" id="PS51746"/>
    </source>
</evidence>
<comment type="caution">
    <text evidence="2">The sequence shown here is derived from an EMBL/GenBank/DDBJ whole genome shotgun (WGS) entry which is preliminary data.</text>
</comment>
<dbReference type="SMART" id="SM00331">
    <property type="entry name" value="PP2C_SIG"/>
    <property type="match status" value="1"/>
</dbReference>
<reference evidence="2 3" key="1">
    <citation type="submission" date="2021-01" db="EMBL/GenBank/DDBJ databases">
        <title>Whole genome shotgun sequence of Catellatospora chokoriensis NBRC 107358.</title>
        <authorList>
            <person name="Komaki H."/>
            <person name="Tamura T."/>
        </authorList>
    </citation>
    <scope>NUCLEOTIDE SEQUENCE [LARGE SCALE GENOMIC DNA]</scope>
    <source>
        <strain evidence="2 3">NBRC 107358</strain>
    </source>
</reference>
<dbReference type="EMBL" id="BONG01000091">
    <property type="protein sequence ID" value="GIF94329.1"/>
    <property type="molecule type" value="Genomic_DNA"/>
</dbReference>
<name>A0A8J3KFX5_9ACTN</name>
<accession>A0A8J3KFX5</accession>
<dbReference type="InterPro" id="IPR036457">
    <property type="entry name" value="PPM-type-like_dom_sf"/>
</dbReference>
<feature type="domain" description="PPM-type phosphatase" evidence="1">
    <location>
        <begin position="5"/>
        <end position="235"/>
    </location>
</feature>
<dbReference type="InterPro" id="IPR001932">
    <property type="entry name" value="PPM-type_phosphatase-like_dom"/>
</dbReference>
<dbReference type="PROSITE" id="PS51746">
    <property type="entry name" value="PPM_2"/>
    <property type="match status" value="1"/>
</dbReference>
<dbReference type="AlphaFoldDB" id="A0A8J3KFX5"/>
<dbReference type="InterPro" id="IPR015655">
    <property type="entry name" value="PP2C"/>
</dbReference>
<organism evidence="2 3">
    <name type="scientific">Catellatospora chokoriensis</name>
    <dbReference type="NCBI Taxonomy" id="310353"/>
    <lineage>
        <taxon>Bacteria</taxon>
        <taxon>Bacillati</taxon>
        <taxon>Actinomycetota</taxon>
        <taxon>Actinomycetes</taxon>
        <taxon>Micromonosporales</taxon>
        <taxon>Micromonosporaceae</taxon>
        <taxon>Catellatospora</taxon>
    </lineage>
</organism>
<evidence type="ECO:0000313" key="3">
    <source>
        <dbReference type="Proteomes" id="UP000619293"/>
    </source>
</evidence>